<evidence type="ECO:0000313" key="10">
    <source>
        <dbReference type="Proteomes" id="UP000226031"/>
    </source>
</evidence>
<feature type="compositionally biased region" description="Pro residues" evidence="7">
    <location>
        <begin position="716"/>
        <end position="725"/>
    </location>
</feature>
<evidence type="ECO:0000256" key="5">
    <source>
        <dbReference type="ARBA" id="ARBA00023242"/>
    </source>
</evidence>
<organism evidence="9 10">
    <name type="scientific">[Emmonsia] crescens</name>
    <dbReference type="NCBI Taxonomy" id="73230"/>
    <lineage>
        <taxon>Eukaryota</taxon>
        <taxon>Fungi</taxon>
        <taxon>Dikarya</taxon>
        <taxon>Ascomycota</taxon>
        <taxon>Pezizomycotina</taxon>
        <taxon>Eurotiomycetes</taxon>
        <taxon>Eurotiomycetidae</taxon>
        <taxon>Onygenales</taxon>
        <taxon>Ajellomycetaceae</taxon>
        <taxon>Emergomyces</taxon>
    </lineage>
</organism>
<feature type="compositionally biased region" description="Basic and acidic residues" evidence="7">
    <location>
        <begin position="149"/>
        <end position="160"/>
    </location>
</feature>
<comment type="caution">
    <text evidence="9">The sequence shown here is derived from an EMBL/GenBank/DDBJ whole genome shotgun (WGS) entry which is preliminary data.</text>
</comment>
<keyword evidence="5" id="KW-0539">Nucleus</keyword>
<dbReference type="InterPro" id="IPR050987">
    <property type="entry name" value="AtrR-like"/>
</dbReference>
<evidence type="ECO:0000313" key="9">
    <source>
        <dbReference type="EMBL" id="PGH35816.1"/>
    </source>
</evidence>
<proteinExistence type="predicted"/>
<feature type="region of interest" description="Disordered" evidence="7">
    <location>
        <begin position="117"/>
        <end position="160"/>
    </location>
</feature>
<dbReference type="GO" id="GO:0006351">
    <property type="term" value="P:DNA-templated transcription"/>
    <property type="evidence" value="ECO:0007669"/>
    <property type="project" value="InterPro"/>
</dbReference>
<dbReference type="CDD" id="cd12148">
    <property type="entry name" value="fungal_TF_MHR"/>
    <property type="match status" value="1"/>
</dbReference>
<keyword evidence="10" id="KW-1185">Reference proteome</keyword>
<feature type="region of interest" description="Disordered" evidence="7">
    <location>
        <begin position="658"/>
        <end position="677"/>
    </location>
</feature>
<keyword evidence="6" id="KW-0175">Coiled coil</keyword>
<keyword evidence="3" id="KW-0238">DNA-binding</keyword>
<feature type="compositionally biased region" description="Basic residues" evidence="7">
    <location>
        <begin position="832"/>
        <end position="864"/>
    </location>
</feature>
<dbReference type="AlphaFoldDB" id="A0A2B7ZP89"/>
<gene>
    <name evidence="9" type="ORF">GX50_01400</name>
</gene>
<keyword evidence="4" id="KW-0804">Transcription</keyword>
<evidence type="ECO:0000256" key="2">
    <source>
        <dbReference type="ARBA" id="ARBA00023015"/>
    </source>
</evidence>
<feature type="region of interest" description="Disordered" evidence="7">
    <location>
        <begin position="803"/>
        <end position="949"/>
    </location>
</feature>
<dbReference type="GO" id="GO:0008270">
    <property type="term" value="F:zinc ion binding"/>
    <property type="evidence" value="ECO:0007669"/>
    <property type="project" value="InterPro"/>
</dbReference>
<evidence type="ECO:0000259" key="8">
    <source>
        <dbReference type="PROSITE" id="PS50048"/>
    </source>
</evidence>
<dbReference type="EMBL" id="PDND01000016">
    <property type="protein sequence ID" value="PGH35816.1"/>
    <property type="molecule type" value="Genomic_DNA"/>
</dbReference>
<feature type="compositionally biased region" description="Polar residues" evidence="7">
    <location>
        <begin position="816"/>
        <end position="829"/>
    </location>
</feature>
<dbReference type="InterPro" id="IPR007219">
    <property type="entry name" value="XnlR_reg_dom"/>
</dbReference>
<dbReference type="GO" id="GO:0003677">
    <property type="term" value="F:DNA binding"/>
    <property type="evidence" value="ECO:0007669"/>
    <property type="project" value="UniProtKB-KW"/>
</dbReference>
<dbReference type="CDD" id="cd00067">
    <property type="entry name" value="GAL4"/>
    <property type="match status" value="1"/>
</dbReference>
<dbReference type="STRING" id="73230.A0A2B7ZP89"/>
<feature type="compositionally biased region" description="Low complexity" evidence="7">
    <location>
        <begin position="692"/>
        <end position="701"/>
    </location>
</feature>
<feature type="compositionally biased region" description="Basic residues" evidence="7">
    <location>
        <begin position="939"/>
        <end position="949"/>
    </location>
</feature>
<dbReference type="GO" id="GO:0000981">
    <property type="term" value="F:DNA-binding transcription factor activity, RNA polymerase II-specific"/>
    <property type="evidence" value="ECO:0007669"/>
    <property type="project" value="InterPro"/>
</dbReference>
<evidence type="ECO:0000256" key="7">
    <source>
        <dbReference type="SAM" id="MobiDB-lite"/>
    </source>
</evidence>
<evidence type="ECO:0000256" key="6">
    <source>
        <dbReference type="SAM" id="Coils"/>
    </source>
</evidence>
<dbReference type="Pfam" id="PF00172">
    <property type="entry name" value="Zn_clus"/>
    <property type="match status" value="1"/>
</dbReference>
<evidence type="ECO:0000256" key="3">
    <source>
        <dbReference type="ARBA" id="ARBA00023125"/>
    </source>
</evidence>
<dbReference type="InterPro" id="IPR036864">
    <property type="entry name" value="Zn2-C6_fun-type_DNA-bd_sf"/>
</dbReference>
<feature type="compositionally biased region" description="Polar residues" evidence="7">
    <location>
        <begin position="121"/>
        <end position="135"/>
    </location>
</feature>
<dbReference type="PANTHER" id="PTHR46910:SF12">
    <property type="entry name" value="REGULATORY PROTEIN CAT8"/>
    <property type="match status" value="1"/>
</dbReference>
<feature type="compositionally biased region" description="Polar residues" evidence="7">
    <location>
        <begin position="658"/>
        <end position="667"/>
    </location>
</feature>
<feature type="region of interest" description="Disordered" evidence="7">
    <location>
        <begin position="692"/>
        <end position="772"/>
    </location>
</feature>
<accession>A0A2B7ZP89</accession>
<protein>
    <recommendedName>
        <fullName evidence="8">Zn(2)-C6 fungal-type domain-containing protein</fullName>
    </recommendedName>
</protein>
<dbReference type="PROSITE" id="PS00463">
    <property type="entry name" value="ZN2_CY6_FUNGAL_1"/>
    <property type="match status" value="1"/>
</dbReference>
<evidence type="ECO:0000256" key="1">
    <source>
        <dbReference type="ARBA" id="ARBA00022723"/>
    </source>
</evidence>
<reference evidence="9 10" key="1">
    <citation type="submission" date="2017-10" db="EMBL/GenBank/DDBJ databases">
        <title>Comparative genomics in systemic dimorphic fungi from Ajellomycetaceae.</title>
        <authorList>
            <person name="Munoz J.F."/>
            <person name="Mcewen J.G."/>
            <person name="Clay O.K."/>
            <person name="Cuomo C.A."/>
        </authorList>
    </citation>
    <scope>NUCLEOTIDE SEQUENCE [LARGE SCALE GENOMIC DNA]</scope>
    <source>
        <strain evidence="9 10">UAMH4076</strain>
    </source>
</reference>
<feature type="coiled-coil region" evidence="6">
    <location>
        <begin position="85"/>
        <end position="112"/>
    </location>
</feature>
<dbReference type="CDD" id="cd15485">
    <property type="entry name" value="ZIP_Cat8"/>
    <property type="match status" value="1"/>
</dbReference>
<dbReference type="PANTHER" id="PTHR46910">
    <property type="entry name" value="TRANSCRIPTION FACTOR PDR1"/>
    <property type="match status" value="1"/>
</dbReference>
<keyword evidence="1" id="KW-0479">Metal-binding</keyword>
<feature type="compositionally biased region" description="Gly residues" evidence="7">
    <location>
        <begin position="913"/>
        <end position="937"/>
    </location>
</feature>
<dbReference type="SMART" id="SM00906">
    <property type="entry name" value="Fungal_trans"/>
    <property type="match status" value="1"/>
</dbReference>
<feature type="domain" description="Zn(2)-C6 fungal-type" evidence="8">
    <location>
        <begin position="41"/>
        <end position="71"/>
    </location>
</feature>
<dbReference type="Gene3D" id="4.10.240.10">
    <property type="entry name" value="Zn(2)-C6 fungal-type DNA-binding domain"/>
    <property type="match status" value="1"/>
</dbReference>
<dbReference type="InterPro" id="IPR001138">
    <property type="entry name" value="Zn2Cys6_DnaBD"/>
</dbReference>
<dbReference type="Pfam" id="PF04082">
    <property type="entry name" value="Fungal_trans"/>
    <property type="match status" value="1"/>
</dbReference>
<name>A0A2B7ZP89_9EURO</name>
<evidence type="ECO:0000256" key="4">
    <source>
        <dbReference type="ARBA" id="ARBA00023163"/>
    </source>
</evidence>
<dbReference type="SUPFAM" id="SSF57701">
    <property type="entry name" value="Zn2/Cys6 DNA-binding domain"/>
    <property type="match status" value="1"/>
</dbReference>
<dbReference type="SMART" id="SM00066">
    <property type="entry name" value="GAL4"/>
    <property type="match status" value="1"/>
</dbReference>
<keyword evidence="2" id="KW-0805">Transcription regulation</keyword>
<dbReference type="Proteomes" id="UP000226031">
    <property type="component" value="Unassembled WGS sequence"/>
</dbReference>
<dbReference type="VEuPathDB" id="FungiDB:EMCG_04468"/>
<sequence>MTEEASHANGEVDDRDHNHLLGRQQSSDLPALTSTGRAIQACDRCRFKKVRCDGTVPTCGRCKTAGLECLTTVKLNRKSYPRSYTESIEERLRQLEAEVHKLRVGNDNKDKRIKELEASGANASSPRQAGSSTTSNRHESVPKLGPRAPTDEPLSREVGRMNLDRRGIGRFMGSSSGIFFIGTAEQRFANIPKHPAKKIGDSLLRVDIDDQTTEYPVHYAVDSAATLTPLPPRETAERYIDVWFDAWRHIFPILHRPSFTNSIDQLYDTPASEHERPVLGIFYLILALGCRHLFLTGDAASGQPTVKSNQEDIEYYSQSSTYHNDILALNNLTTMQYQELQTLWFVYTGKRSLAFQMTGSMTRLALELGLHRHTRRFQFGPLETELRKRVFWVCYMLDNFVSAIHGLPKSFRDQDIDVELPSDVDDDFVNPSGYLLSLPGEPTGMLTFVSLIKVVRVLSNTLEILYTTTDRRQTVTKIKTIDRLLDQWVHTLPDHLQLDPSAFTQPPSSADDALTLIEPSIAFLHLSYLYTRLSAHRVALSFFPSQPQYRISLVKCMDVAKELIFLNSRSQRCLLVFDVNPGSHVYILWMCGLLSLFGMQEFQNGNQKLKISDKCQNDARTSLLTCIDLLDALVAAGRDGEKVRSDNLRYISTALSETNSNSNTLQADQREAWHQPPPPILQQQLQQQLQLQQQQLQQQQQSVDLAHTPSSSNQSPPLPTPPPHFPQFLSHSIYGHPSPNNLLTPDTQIQNPPQPQTQPHPHPHPQTDLQSPGLSRLAMSATSPSFINTFNIDFSSPFTHPYDRISDAFPPPSAPDNGSNNQQITTGLTPPTHHHHHHHQQQHPQHHHRQNHQQHPHQHQHPHQRQQSMRQVWDDPVFNLGSSMHEAGDSGNGSNNSASFPMQDTARTEPVGIGDGGGGEGGDGDGDGLGTGTGTGTGARKRARVGSSG</sequence>
<dbReference type="PROSITE" id="PS50048">
    <property type="entry name" value="ZN2_CY6_FUNGAL_2"/>
    <property type="match status" value="1"/>
</dbReference>